<comment type="caution">
    <text evidence="1">The sequence shown here is derived from an EMBL/GenBank/DDBJ whole genome shotgun (WGS) entry which is preliminary data.</text>
</comment>
<evidence type="ECO:0000313" key="1">
    <source>
        <dbReference type="EMBL" id="PZR14464.1"/>
    </source>
</evidence>
<reference evidence="1 2" key="1">
    <citation type="submission" date="2017-08" db="EMBL/GenBank/DDBJ databases">
        <title>Infants hospitalized years apart are colonized by the same room-sourced microbial strains.</title>
        <authorList>
            <person name="Brooks B."/>
            <person name="Olm M.R."/>
            <person name="Firek B.A."/>
            <person name="Baker R."/>
            <person name="Thomas B.C."/>
            <person name="Morowitz M.J."/>
            <person name="Banfield J.F."/>
        </authorList>
    </citation>
    <scope>NUCLEOTIDE SEQUENCE [LARGE SCALE GENOMIC DNA]</scope>
    <source>
        <strain evidence="1">S2_003_000_R2_14</strain>
    </source>
</reference>
<evidence type="ECO:0000313" key="2">
    <source>
        <dbReference type="Proteomes" id="UP000249061"/>
    </source>
</evidence>
<proteinExistence type="predicted"/>
<sequence>MKWLGAIAVAVVGLALAVVAWSTWERAVTVAPVTIAWSDTPPETTFGHNEFNVGSISFVDARMGTHEFVMMTRGGSVAVFHDLEHFLYVDVMNPRVWVLAEGRDAFTLFRSADGGETWDASRIAKPSAQTYVERWEVDGDTVSIHCANDRKPHPDDMEPWEPLVLAMPSWLRPVEYANDLVFRTRDAGRRWHVSR</sequence>
<gene>
    <name evidence="1" type="ORF">DI536_10430</name>
</gene>
<organism evidence="1 2">
    <name type="scientific">Archangium gephyra</name>
    <dbReference type="NCBI Taxonomy" id="48"/>
    <lineage>
        <taxon>Bacteria</taxon>
        <taxon>Pseudomonadati</taxon>
        <taxon>Myxococcota</taxon>
        <taxon>Myxococcia</taxon>
        <taxon>Myxococcales</taxon>
        <taxon>Cystobacterineae</taxon>
        <taxon>Archangiaceae</taxon>
        <taxon>Archangium</taxon>
    </lineage>
</organism>
<accession>A0A2W5VEE6</accession>
<dbReference type="AlphaFoldDB" id="A0A2W5VEE6"/>
<protein>
    <submittedName>
        <fullName evidence="1">Uncharacterized protein</fullName>
    </submittedName>
</protein>
<dbReference type="SUPFAM" id="SSF110296">
    <property type="entry name" value="Oligoxyloglucan reducing end-specific cellobiohydrolase"/>
    <property type="match status" value="1"/>
</dbReference>
<name>A0A2W5VEE6_9BACT</name>
<dbReference type="Proteomes" id="UP000249061">
    <property type="component" value="Unassembled WGS sequence"/>
</dbReference>
<dbReference type="EMBL" id="QFQP01000007">
    <property type="protein sequence ID" value="PZR14464.1"/>
    <property type="molecule type" value="Genomic_DNA"/>
</dbReference>